<proteinExistence type="inferred from homology"/>
<evidence type="ECO:0000313" key="7">
    <source>
        <dbReference type="EMBL" id="KAJ8527900.1"/>
    </source>
</evidence>
<dbReference type="Pfam" id="PF04939">
    <property type="entry name" value="RRS1"/>
    <property type="match status" value="1"/>
</dbReference>
<dbReference type="InterPro" id="IPR007023">
    <property type="entry name" value="Ribosom_reg"/>
</dbReference>
<evidence type="ECO:0000313" key="8">
    <source>
        <dbReference type="Proteomes" id="UP001152561"/>
    </source>
</evidence>
<keyword evidence="8" id="KW-1185">Reference proteome</keyword>
<dbReference type="AlphaFoldDB" id="A0A9Q1L3Z2"/>
<comment type="similarity">
    <text evidence="2 5">Belongs to the RRS1 family.</text>
</comment>
<evidence type="ECO:0000256" key="4">
    <source>
        <dbReference type="ARBA" id="ARBA00023242"/>
    </source>
</evidence>
<dbReference type="GO" id="GO:0042254">
    <property type="term" value="P:ribosome biogenesis"/>
    <property type="evidence" value="ECO:0007669"/>
    <property type="project" value="UniProtKB-KW"/>
</dbReference>
<dbReference type="PANTHER" id="PTHR33605">
    <property type="entry name" value="EARLY NODULIN-93"/>
    <property type="match status" value="1"/>
</dbReference>
<keyword evidence="4 5" id="KW-0539">Nucleus</keyword>
<dbReference type="GO" id="GO:0005634">
    <property type="term" value="C:nucleus"/>
    <property type="evidence" value="ECO:0007669"/>
    <property type="project" value="UniProtKB-SubCell"/>
</dbReference>
<evidence type="ECO:0000256" key="3">
    <source>
        <dbReference type="ARBA" id="ARBA00022517"/>
    </source>
</evidence>
<dbReference type="Pfam" id="PF03386">
    <property type="entry name" value="ENOD93"/>
    <property type="match status" value="1"/>
</dbReference>
<dbReference type="InterPro" id="IPR005050">
    <property type="entry name" value="Enod93"/>
</dbReference>
<reference evidence="8" key="1">
    <citation type="journal article" date="2023" name="Proc. Natl. Acad. Sci. U.S.A.">
        <title>Genomic and structural basis for evolution of tropane alkaloid biosynthesis.</title>
        <authorList>
            <person name="Wanga Y.-J."/>
            <person name="Taina T."/>
            <person name="Yua J.-Y."/>
            <person name="Lia J."/>
            <person name="Xua B."/>
            <person name="Chenc J."/>
            <person name="D'Auriad J.C."/>
            <person name="Huanga J.-P."/>
            <person name="Huanga S.-X."/>
        </authorList>
    </citation>
    <scope>NUCLEOTIDE SEQUENCE [LARGE SCALE GENOMIC DNA]</scope>
    <source>
        <strain evidence="8">cv. KIB-2019</strain>
    </source>
</reference>
<keyword evidence="3 5" id="KW-0690">Ribosome biogenesis</keyword>
<comment type="function">
    <text evidence="5">Involved in ribosomal large subunit assembly.</text>
</comment>
<organism evidence="7 8">
    <name type="scientific">Anisodus acutangulus</name>
    <dbReference type="NCBI Taxonomy" id="402998"/>
    <lineage>
        <taxon>Eukaryota</taxon>
        <taxon>Viridiplantae</taxon>
        <taxon>Streptophyta</taxon>
        <taxon>Embryophyta</taxon>
        <taxon>Tracheophyta</taxon>
        <taxon>Spermatophyta</taxon>
        <taxon>Magnoliopsida</taxon>
        <taxon>eudicotyledons</taxon>
        <taxon>Gunneridae</taxon>
        <taxon>Pentapetalae</taxon>
        <taxon>asterids</taxon>
        <taxon>lamiids</taxon>
        <taxon>Solanales</taxon>
        <taxon>Solanaceae</taxon>
        <taxon>Solanoideae</taxon>
        <taxon>Hyoscyameae</taxon>
        <taxon>Anisodus</taxon>
    </lineage>
</organism>
<feature type="region of interest" description="Disordered" evidence="6">
    <location>
        <begin position="57"/>
        <end position="91"/>
    </location>
</feature>
<dbReference type="PANTHER" id="PTHR33605:SF2">
    <property type="entry name" value="EARLY NODULIN-93"/>
    <property type="match status" value="1"/>
</dbReference>
<dbReference type="OrthoDB" id="28455at2759"/>
<feature type="compositionally biased region" description="Basic and acidic residues" evidence="6">
    <location>
        <begin position="143"/>
        <end position="175"/>
    </location>
</feature>
<feature type="region of interest" description="Disordered" evidence="6">
    <location>
        <begin position="143"/>
        <end position="177"/>
    </location>
</feature>
<dbReference type="EMBL" id="JAJAGQ010000023">
    <property type="protein sequence ID" value="KAJ8527900.1"/>
    <property type="molecule type" value="Genomic_DNA"/>
</dbReference>
<evidence type="ECO:0000256" key="6">
    <source>
        <dbReference type="SAM" id="MobiDB-lite"/>
    </source>
</evidence>
<protein>
    <recommendedName>
        <fullName evidence="5">Ribosome biogenesis regulatory protein</fullName>
    </recommendedName>
</protein>
<comment type="subcellular location">
    <subcellularLocation>
        <location evidence="1 5">Nucleus</location>
    </subcellularLocation>
</comment>
<evidence type="ECO:0000256" key="1">
    <source>
        <dbReference type="ARBA" id="ARBA00004123"/>
    </source>
</evidence>
<dbReference type="Proteomes" id="UP001152561">
    <property type="component" value="Unassembled WGS sequence"/>
</dbReference>
<gene>
    <name evidence="7" type="ORF">K7X08_015351</name>
</gene>
<accession>A0A9Q1L3Z2</accession>
<name>A0A9Q1L3Z2_9SOLA</name>
<comment type="caution">
    <text evidence="7">The sequence shown here is derived from an EMBL/GenBank/DDBJ whole genome shotgun (WGS) entry which is preliminary data.</text>
</comment>
<evidence type="ECO:0000256" key="2">
    <source>
        <dbReference type="ARBA" id="ARBA00010077"/>
    </source>
</evidence>
<evidence type="ECO:0000256" key="5">
    <source>
        <dbReference type="RuleBase" id="RU364132"/>
    </source>
</evidence>
<sequence>MEMDISQESYELDVGNLMAAYAHHNFASPPSREELAKECLQEATKLVQAVADALFNLPSTESPDGPLVALPQPTTRLPREKPLPRPKPPTKWEVFAKKKGIQNRKKDKVVFDDQTGSWKRRHGYDRVNDDKYVPIIEAKATDEAGKDPFAKRDEDKKKRVEKQEKNRHSNLKEAAKAGALPSHVQLAATSLPITGKTQAAPRKISKDELGNVAGMAANATASGGKFDKKLPGEKPPKHDKKYRKFLPVAEGSGMGSLEKQQTEKVLNKLMAKSSHEILNVQKAVNMYNVKKDKKGRIQGVEYKTKMAAKNESLASVDQKLAMAKRCSHEGVVAGAKAAVVASVATAIPTFACGKMIPWARANLNPTAKALIVSTVAGMAYFIVADKTILKTARQNSFKQG</sequence>